<dbReference type="PANTHER" id="PTHR47178">
    <property type="entry name" value="MONOOXYGENASE, FAD-BINDING"/>
    <property type="match status" value="1"/>
</dbReference>
<comment type="caution">
    <text evidence="6">The sequence shown here is derived from an EMBL/GenBank/DDBJ whole genome shotgun (WGS) entry which is preliminary data.</text>
</comment>
<feature type="domain" description="FAD-binding" evidence="5">
    <location>
        <begin position="22"/>
        <end position="205"/>
    </location>
</feature>
<evidence type="ECO:0000256" key="2">
    <source>
        <dbReference type="ARBA" id="ARBA00022827"/>
    </source>
</evidence>
<evidence type="ECO:0000256" key="3">
    <source>
        <dbReference type="ARBA" id="ARBA00023002"/>
    </source>
</evidence>
<dbReference type="Gene3D" id="3.50.50.60">
    <property type="entry name" value="FAD/NAD(P)-binding domain"/>
    <property type="match status" value="1"/>
</dbReference>
<dbReference type="AlphaFoldDB" id="A0A7W7XHC2"/>
<evidence type="ECO:0000313" key="6">
    <source>
        <dbReference type="EMBL" id="MBB4987063.1"/>
    </source>
</evidence>
<sequence length="465" mass="51035">MTSEPLHTGSAAGEAPAPAPFRVIVIGAGTGGMALAHGLRRAGFDVVVYERDRTRSAGLHGYRVGIGPDGSAALKQVLPPELHETFKATCARPPRHFVMLTERLRTSVDLPLRPAVDEESGERSVSRMTLRQVLFTGMEDVIRFGRTFTHYEQRPDGRVTAYFAEGGEDTGDLLVAADGVGSRVRKQYLPHARVEDAGIISIAAKLPLTPESRALLPEAVADGIGLVLAPRGYSCILHTMEFPWDGDGRPKNGVGGNDADLVRQWPGLLFDNTRDYVNWGFWASTDKFPPDVLKRDGRQLIELVREMTADWHPNLRELFRLADPSTCFPINIRTSVPVPQWPTGNITLIGDAIHTMTPGQGVGANTALRDAALLTRRLTAFRDGRSSLHDAVRGYETRMIDYGFEAVLASKAQTGGDQLIHRPYLGRLALAALRTQLRIASRIPSVKRRMADAMHTRRGGDRDED</sequence>
<keyword evidence="7" id="KW-1185">Reference proteome</keyword>
<feature type="domain" description="FAD-binding" evidence="5">
    <location>
        <begin position="338"/>
        <end position="389"/>
    </location>
</feature>
<proteinExistence type="predicted"/>
<dbReference type="Proteomes" id="UP000582643">
    <property type="component" value="Unassembled WGS sequence"/>
</dbReference>
<dbReference type="Pfam" id="PF01494">
    <property type="entry name" value="FAD_binding_3"/>
    <property type="match status" value="2"/>
</dbReference>
<evidence type="ECO:0000256" key="4">
    <source>
        <dbReference type="ARBA" id="ARBA00023033"/>
    </source>
</evidence>
<evidence type="ECO:0000256" key="1">
    <source>
        <dbReference type="ARBA" id="ARBA00022630"/>
    </source>
</evidence>
<dbReference type="RefSeq" id="WP_184933071.1">
    <property type="nucleotide sequence ID" value="NZ_JACHJY010000016.1"/>
</dbReference>
<reference evidence="6 7" key="1">
    <citation type="submission" date="2020-08" db="EMBL/GenBank/DDBJ databases">
        <title>Genomic Encyclopedia of Type Strains, Phase III (KMG-III): the genomes of soil and plant-associated and newly described type strains.</title>
        <authorList>
            <person name="Whitman W."/>
        </authorList>
    </citation>
    <scope>NUCLEOTIDE SEQUENCE [LARGE SCALE GENOMIC DNA]</scope>
    <source>
        <strain evidence="6 7">SFB5A</strain>
    </source>
</reference>
<dbReference type="EMBL" id="JACHJY010000016">
    <property type="protein sequence ID" value="MBB4987063.1"/>
    <property type="molecule type" value="Genomic_DNA"/>
</dbReference>
<dbReference type="GO" id="GO:0004497">
    <property type="term" value="F:monooxygenase activity"/>
    <property type="evidence" value="ECO:0007669"/>
    <property type="project" value="UniProtKB-KW"/>
</dbReference>
<dbReference type="InterPro" id="IPR036188">
    <property type="entry name" value="FAD/NAD-bd_sf"/>
</dbReference>
<protein>
    <submittedName>
        <fullName evidence="6">2-polyprenyl-6-methoxyphenol hydroxylase-like FAD-dependent oxidoreductase</fullName>
    </submittedName>
</protein>
<keyword evidence="2" id="KW-0274">FAD</keyword>
<dbReference type="PANTHER" id="PTHR47178:SF5">
    <property type="entry name" value="FAD-BINDING DOMAIN-CONTAINING PROTEIN"/>
    <property type="match status" value="1"/>
</dbReference>
<dbReference type="SUPFAM" id="SSF51905">
    <property type="entry name" value="FAD/NAD(P)-binding domain"/>
    <property type="match status" value="1"/>
</dbReference>
<keyword evidence="1" id="KW-0285">Flavoprotein</keyword>
<name>A0A7W7XHC2_9ACTN</name>
<dbReference type="PRINTS" id="PR00420">
    <property type="entry name" value="RNGMNOXGNASE"/>
</dbReference>
<dbReference type="GO" id="GO:0071949">
    <property type="term" value="F:FAD binding"/>
    <property type="evidence" value="ECO:0007669"/>
    <property type="project" value="InterPro"/>
</dbReference>
<evidence type="ECO:0000313" key="7">
    <source>
        <dbReference type="Proteomes" id="UP000582643"/>
    </source>
</evidence>
<accession>A0A7W7XHC2</accession>
<gene>
    <name evidence="6" type="ORF">GGE06_008035</name>
</gene>
<evidence type="ECO:0000259" key="5">
    <source>
        <dbReference type="Pfam" id="PF01494"/>
    </source>
</evidence>
<organism evidence="6 7">
    <name type="scientific">Streptomyces nymphaeiformis</name>
    <dbReference type="NCBI Taxonomy" id="2663842"/>
    <lineage>
        <taxon>Bacteria</taxon>
        <taxon>Bacillati</taxon>
        <taxon>Actinomycetota</taxon>
        <taxon>Actinomycetes</taxon>
        <taxon>Kitasatosporales</taxon>
        <taxon>Streptomycetaceae</taxon>
        <taxon>Streptomyces</taxon>
    </lineage>
</organism>
<dbReference type="InterPro" id="IPR002938">
    <property type="entry name" value="FAD-bd"/>
</dbReference>
<keyword evidence="3" id="KW-0560">Oxidoreductase</keyword>
<keyword evidence="4" id="KW-0503">Monooxygenase</keyword>